<dbReference type="PANTHER" id="PTHR42786">
    <property type="entry name" value="TRNA/RRNA METHYLTRANSFERASE"/>
    <property type="match status" value="1"/>
</dbReference>
<dbReference type="Gene3D" id="3.40.1280.10">
    <property type="match status" value="1"/>
</dbReference>
<sequence length="180" mass="19526">MNAIQTSDALGISIKTETQTSYATSNKILVPRRSRGYAAIGLHQPKDPQNVGGVLRAAGCYGVALVALSGKRYQRASTDTQKAWRHLPAIQTDDLLSVIPIGAVPVAVEFSHAATPLPAFKHPESAFYIFGPEDGSVPNHIATKCRDVVYVPTAYCMNLAAAVNVLLYDRLAKLHREEQR</sequence>
<evidence type="ECO:0000256" key="2">
    <source>
        <dbReference type="ARBA" id="ARBA00022603"/>
    </source>
</evidence>
<evidence type="ECO:0000313" key="7">
    <source>
        <dbReference type="EMBL" id="SAK15727.1"/>
    </source>
</evidence>
<dbReference type="GO" id="GO:0003723">
    <property type="term" value="F:RNA binding"/>
    <property type="evidence" value="ECO:0007669"/>
    <property type="project" value="InterPro"/>
</dbReference>
<keyword evidence="3" id="KW-0808">Transferase</keyword>
<evidence type="ECO:0000256" key="4">
    <source>
        <dbReference type="ARBA" id="ARBA00022691"/>
    </source>
</evidence>
<reference evidence="7 8" key="1">
    <citation type="submission" date="2016-04" db="EMBL/GenBank/DDBJ databases">
        <authorList>
            <person name="Peeters C."/>
        </authorList>
    </citation>
    <scope>NUCLEOTIDE SEQUENCE [LARGE SCALE GENOMIC DNA]</scope>
    <source>
        <strain evidence="7">LMG 29311</strain>
    </source>
</reference>
<dbReference type="PANTHER" id="PTHR42786:SF6">
    <property type="entry name" value="TRNA_RRNA METHYLTRANSFERASE SPOU TYPE DOMAIN-CONTAINING PROTEIN"/>
    <property type="match status" value="1"/>
</dbReference>
<dbReference type="GO" id="GO:0002128">
    <property type="term" value="P:tRNA nucleoside ribose methylation"/>
    <property type="evidence" value="ECO:0007669"/>
    <property type="project" value="TreeGrafter"/>
</dbReference>
<comment type="similarity">
    <text evidence="1">Belongs to the class IV-like SAM-binding methyltransferase superfamily. RNA methyltransferase TrmH family.</text>
</comment>
<dbReference type="EMBL" id="FKJW01000003">
    <property type="protein sequence ID" value="SAK15727.1"/>
    <property type="molecule type" value="Genomic_DNA"/>
</dbReference>
<evidence type="ECO:0000313" key="6">
    <source>
        <dbReference type="EMBL" id="MBU9358875.1"/>
    </source>
</evidence>
<keyword evidence="2 6" id="KW-0489">Methyltransferase</keyword>
<dbReference type="SUPFAM" id="SSF75217">
    <property type="entry name" value="alpha/beta knot"/>
    <property type="match status" value="1"/>
</dbReference>
<evidence type="ECO:0000313" key="9">
    <source>
        <dbReference type="Proteomes" id="UP001196915"/>
    </source>
</evidence>
<evidence type="ECO:0000259" key="5">
    <source>
        <dbReference type="Pfam" id="PF00588"/>
    </source>
</evidence>
<dbReference type="InterPro" id="IPR001537">
    <property type="entry name" value="SpoU_MeTrfase"/>
</dbReference>
<dbReference type="Proteomes" id="UP001196915">
    <property type="component" value="Unassembled WGS sequence"/>
</dbReference>
<dbReference type="GO" id="GO:0005829">
    <property type="term" value="C:cytosol"/>
    <property type="evidence" value="ECO:0007669"/>
    <property type="project" value="TreeGrafter"/>
</dbReference>
<name>A0AAP2MPW6_9BURK</name>
<dbReference type="InterPro" id="IPR004384">
    <property type="entry name" value="RNA_MeTrfase_TrmJ/LasT"/>
</dbReference>
<feature type="domain" description="tRNA/rRNA methyltransferase SpoU type" evidence="5">
    <location>
        <begin position="40"/>
        <end position="168"/>
    </location>
</feature>
<dbReference type="InterPro" id="IPR029026">
    <property type="entry name" value="tRNA_m1G_MTases_N"/>
</dbReference>
<accession>A0AAP2MPW6</accession>
<organism evidence="6 9">
    <name type="scientific">Burkholderia multivorans</name>
    <dbReference type="NCBI Taxonomy" id="87883"/>
    <lineage>
        <taxon>Bacteria</taxon>
        <taxon>Pseudomonadati</taxon>
        <taxon>Pseudomonadota</taxon>
        <taxon>Betaproteobacteria</taxon>
        <taxon>Burkholderiales</taxon>
        <taxon>Burkholderiaceae</taxon>
        <taxon>Burkholderia</taxon>
        <taxon>Burkholderia cepacia complex</taxon>
    </lineage>
</organism>
<keyword evidence="4" id="KW-0949">S-adenosyl-L-methionine</keyword>
<dbReference type="InterPro" id="IPR029028">
    <property type="entry name" value="Alpha/beta_knot_MTases"/>
</dbReference>
<dbReference type="Pfam" id="PF00588">
    <property type="entry name" value="SpoU_methylase"/>
    <property type="match status" value="1"/>
</dbReference>
<dbReference type="CDD" id="cd18098">
    <property type="entry name" value="SpoU-like"/>
    <property type="match status" value="1"/>
</dbReference>
<evidence type="ECO:0000256" key="1">
    <source>
        <dbReference type="ARBA" id="ARBA00007228"/>
    </source>
</evidence>
<reference evidence="6" key="2">
    <citation type="submission" date="2021-06" db="EMBL/GenBank/DDBJ databases">
        <title>A collection of bacterial strains from the Burkholderia cepacia Research Laboratory and Repository.</title>
        <authorList>
            <person name="Lipuma J."/>
            <person name="Spilker T."/>
        </authorList>
    </citation>
    <scope>NUCLEOTIDE SEQUENCE</scope>
    <source>
        <strain evidence="6">AU37435</strain>
    </source>
</reference>
<dbReference type="RefSeq" id="WP_170935265.1">
    <property type="nucleotide sequence ID" value="NZ_CADFDF010000014.1"/>
</dbReference>
<evidence type="ECO:0000313" key="8">
    <source>
        <dbReference type="Proteomes" id="UP000196218"/>
    </source>
</evidence>
<protein>
    <submittedName>
        <fullName evidence="6">RNA methyltransferase</fullName>
    </submittedName>
    <submittedName>
        <fullName evidence="7">SpoU rRNA Methylase family protein</fullName>
    </submittedName>
</protein>
<comment type="caution">
    <text evidence="6">The sequence shown here is derived from an EMBL/GenBank/DDBJ whole genome shotgun (WGS) entry which is preliminary data.</text>
</comment>
<dbReference type="Proteomes" id="UP000196218">
    <property type="component" value="Unassembled WGS sequence"/>
</dbReference>
<dbReference type="GO" id="GO:0008173">
    <property type="term" value="F:RNA methyltransferase activity"/>
    <property type="evidence" value="ECO:0007669"/>
    <property type="project" value="InterPro"/>
</dbReference>
<dbReference type="EMBL" id="JAHPMX010000012">
    <property type="protein sequence ID" value="MBU9358875.1"/>
    <property type="molecule type" value="Genomic_DNA"/>
</dbReference>
<evidence type="ECO:0000256" key="3">
    <source>
        <dbReference type="ARBA" id="ARBA00022679"/>
    </source>
</evidence>
<dbReference type="AlphaFoldDB" id="A0AAP2MPW6"/>
<gene>
    <name evidence="6" type="ORF">KTE52_21295</name>
    <name evidence="7" type="ORF">UA18_01353</name>
</gene>
<proteinExistence type="inferred from homology"/>